<feature type="transmembrane region" description="Helical" evidence="1">
    <location>
        <begin position="49"/>
        <end position="68"/>
    </location>
</feature>
<organism evidence="2 3">
    <name type="scientific">Paenibacillus profundus</name>
    <dbReference type="NCBI Taxonomy" id="1173085"/>
    <lineage>
        <taxon>Bacteria</taxon>
        <taxon>Bacillati</taxon>
        <taxon>Bacillota</taxon>
        <taxon>Bacilli</taxon>
        <taxon>Bacillales</taxon>
        <taxon>Paenibacillaceae</taxon>
        <taxon>Paenibacillus</taxon>
    </lineage>
</organism>
<evidence type="ECO:0000256" key="1">
    <source>
        <dbReference type="SAM" id="Phobius"/>
    </source>
</evidence>
<dbReference type="Proteomes" id="UP001199916">
    <property type="component" value="Unassembled WGS sequence"/>
</dbReference>
<feature type="transmembrane region" description="Helical" evidence="1">
    <location>
        <begin position="108"/>
        <end position="133"/>
    </location>
</feature>
<feature type="transmembrane region" description="Helical" evidence="1">
    <location>
        <begin position="24"/>
        <end position="42"/>
    </location>
</feature>
<reference evidence="2 3" key="1">
    <citation type="submission" date="2021-11" db="EMBL/GenBank/DDBJ databases">
        <title>Draft genome sequence of Paenibacillus profundus YoMME, a new Gram-positive bacteria with exoelectrogenic properties.</title>
        <authorList>
            <person name="Hubenova Y."/>
            <person name="Hubenova E."/>
            <person name="Manasiev Y."/>
            <person name="Peykov S."/>
            <person name="Mitov M."/>
        </authorList>
    </citation>
    <scope>NUCLEOTIDE SEQUENCE [LARGE SCALE GENOMIC DNA]</scope>
    <source>
        <strain evidence="2 3">YoMME</strain>
    </source>
</reference>
<comment type="caution">
    <text evidence="2">The sequence shown here is derived from an EMBL/GenBank/DDBJ whole genome shotgun (WGS) entry which is preliminary data.</text>
</comment>
<feature type="transmembrane region" description="Helical" evidence="1">
    <location>
        <begin position="153"/>
        <end position="181"/>
    </location>
</feature>
<protein>
    <submittedName>
        <fullName evidence="2">Uncharacterized protein</fullName>
    </submittedName>
</protein>
<name>A0ABS8YJF0_9BACL</name>
<evidence type="ECO:0000313" key="2">
    <source>
        <dbReference type="EMBL" id="MCE5170695.1"/>
    </source>
</evidence>
<dbReference type="EMBL" id="JAJNBZ010000011">
    <property type="protein sequence ID" value="MCE5170695.1"/>
    <property type="molecule type" value="Genomic_DNA"/>
</dbReference>
<keyword evidence="3" id="KW-1185">Reference proteome</keyword>
<gene>
    <name evidence="2" type="ORF">LQV63_15390</name>
</gene>
<keyword evidence="1" id="KW-0812">Transmembrane</keyword>
<proteinExistence type="predicted"/>
<keyword evidence="1" id="KW-0472">Membrane</keyword>
<accession>A0ABS8YJF0</accession>
<evidence type="ECO:0000313" key="3">
    <source>
        <dbReference type="Proteomes" id="UP001199916"/>
    </source>
</evidence>
<keyword evidence="1" id="KW-1133">Transmembrane helix</keyword>
<feature type="transmembrane region" description="Helical" evidence="1">
    <location>
        <begin position="74"/>
        <end position="96"/>
    </location>
</feature>
<sequence length="203" mass="23291">MEKSRASQSFLFPSFHGTYEFRNLFQHNILSILLGLFLMNLSNKRFYKLDGLVILARILFFAWTLFLLKNEHLGSFLTIDAVLFIVLYLQVPILLLAFRYRAYIIADVLITGGFSIYAAIDLGFYFMFFPAAFTMGYFHRNTKNWVVPMLAIATPPVAACFSPDASCIGVWHFVFSGMFLLHGIRSAQARRCYTHGQAQTCRH</sequence>